<dbReference type="PIRSF" id="PIRSF003314">
    <property type="entry name" value="IPP_isomerase"/>
    <property type="match status" value="1"/>
</dbReference>
<evidence type="ECO:0000256" key="3">
    <source>
        <dbReference type="ARBA" id="ARBA00022630"/>
    </source>
</evidence>
<feature type="binding site" evidence="11">
    <location>
        <position position="154"/>
    </location>
    <ligand>
        <name>substrate</name>
    </ligand>
</feature>
<comment type="function">
    <text evidence="11">Involved in the biosynthesis of isoprenoids. Catalyzes the 1,3-allylic rearrangement of the homoallylic substrate isopentenyl (IPP) to its allylic isomer, dimethylallyl diphosphate (DMAPP).</text>
</comment>
<dbReference type="OrthoDB" id="9795032at2"/>
<keyword evidence="4 11" id="KW-0288">FMN</keyword>
<evidence type="ECO:0000256" key="7">
    <source>
        <dbReference type="ARBA" id="ARBA00022857"/>
    </source>
</evidence>
<comment type="cofactor">
    <cofactor evidence="11">
        <name>Mg(2+)</name>
        <dbReference type="ChEBI" id="CHEBI:18420"/>
    </cofactor>
</comment>
<dbReference type="GO" id="GO:0004452">
    <property type="term" value="F:isopentenyl-diphosphate delta-isomerase activity"/>
    <property type="evidence" value="ECO:0007669"/>
    <property type="project" value="UniProtKB-UniRule"/>
</dbReference>
<dbReference type="InterPro" id="IPR011179">
    <property type="entry name" value="IPdP_isomerase"/>
</dbReference>
<evidence type="ECO:0000256" key="8">
    <source>
        <dbReference type="ARBA" id="ARBA00023229"/>
    </source>
</evidence>
<keyword evidence="3 11" id="KW-0285">Flavoprotein</keyword>
<dbReference type="CDD" id="cd02811">
    <property type="entry name" value="IDI-2_FMN"/>
    <property type="match status" value="1"/>
</dbReference>
<dbReference type="HAMAP" id="MF_00354">
    <property type="entry name" value="Idi_2"/>
    <property type="match status" value="1"/>
</dbReference>
<keyword evidence="5 11" id="KW-0479">Metal-binding</keyword>
<dbReference type="SUPFAM" id="SSF51395">
    <property type="entry name" value="FMN-linked oxidoreductases"/>
    <property type="match status" value="1"/>
</dbReference>
<evidence type="ECO:0000256" key="2">
    <source>
        <dbReference type="ARBA" id="ARBA00022490"/>
    </source>
</evidence>
<feature type="binding site" evidence="11">
    <location>
        <begin position="283"/>
        <end position="284"/>
    </location>
    <ligand>
        <name>FMN</name>
        <dbReference type="ChEBI" id="CHEBI:58210"/>
    </ligand>
</feature>
<evidence type="ECO:0000256" key="6">
    <source>
        <dbReference type="ARBA" id="ARBA00022842"/>
    </source>
</evidence>
<comment type="caution">
    <text evidence="13">The sequence shown here is derived from an EMBL/GenBank/DDBJ whole genome shotgun (WGS) entry which is preliminary data.</text>
</comment>
<evidence type="ECO:0000313" key="13">
    <source>
        <dbReference type="EMBL" id="RST90093.1"/>
    </source>
</evidence>
<keyword evidence="9 11" id="KW-0413">Isomerase</keyword>
<dbReference type="EC" id="5.3.3.2" evidence="11"/>
<feature type="binding site" evidence="11">
    <location>
        <position position="186"/>
    </location>
    <ligand>
        <name>FMN</name>
        <dbReference type="ChEBI" id="CHEBI:58210"/>
    </ligand>
</feature>
<reference evidence="13 14" key="1">
    <citation type="submission" date="2018-03" db="EMBL/GenBank/DDBJ databases">
        <authorList>
            <person name="Gulvik C.A."/>
        </authorList>
    </citation>
    <scope>NUCLEOTIDE SEQUENCE [LARGE SCALE GENOMIC DNA]</scope>
    <source>
        <strain evidence="13 14">JCM 31581</strain>
    </source>
</reference>
<feature type="binding site" evidence="11">
    <location>
        <begin position="65"/>
        <end position="67"/>
    </location>
    <ligand>
        <name>FMN</name>
        <dbReference type="ChEBI" id="CHEBI:58210"/>
    </ligand>
</feature>
<feature type="binding site" evidence="11">
    <location>
        <position position="95"/>
    </location>
    <ligand>
        <name>FMN</name>
        <dbReference type="ChEBI" id="CHEBI:58210"/>
    </ligand>
</feature>
<comment type="subcellular location">
    <subcellularLocation>
        <location evidence="11">Cytoplasm</location>
    </subcellularLocation>
</comment>
<evidence type="ECO:0000313" key="14">
    <source>
        <dbReference type="Proteomes" id="UP000277864"/>
    </source>
</evidence>
<gene>
    <name evidence="11" type="primary">fni</name>
    <name evidence="13" type="ORF">C7P63_03165</name>
</gene>
<dbReference type="EMBL" id="PXZH01000001">
    <property type="protein sequence ID" value="RST90093.1"/>
    <property type="molecule type" value="Genomic_DNA"/>
</dbReference>
<dbReference type="Gene3D" id="3.20.20.70">
    <property type="entry name" value="Aldolase class I"/>
    <property type="match status" value="1"/>
</dbReference>
<comment type="subunit">
    <text evidence="10 11">Homooctamer. Dimer of tetramers.</text>
</comment>
<evidence type="ECO:0000256" key="4">
    <source>
        <dbReference type="ARBA" id="ARBA00022643"/>
    </source>
</evidence>
<evidence type="ECO:0000256" key="1">
    <source>
        <dbReference type="ARBA" id="ARBA00001917"/>
    </source>
</evidence>
<organism evidence="13 14">
    <name type="scientific">Vagococcus humatus</name>
    <dbReference type="NCBI Taxonomy" id="1889241"/>
    <lineage>
        <taxon>Bacteria</taxon>
        <taxon>Bacillati</taxon>
        <taxon>Bacillota</taxon>
        <taxon>Bacilli</taxon>
        <taxon>Lactobacillales</taxon>
        <taxon>Enterococcaceae</taxon>
        <taxon>Vagococcus</taxon>
    </lineage>
</organism>
<dbReference type="InterPro" id="IPR000262">
    <property type="entry name" value="FMN-dep_DH"/>
</dbReference>
<evidence type="ECO:0000256" key="10">
    <source>
        <dbReference type="ARBA" id="ARBA00025810"/>
    </source>
</evidence>
<dbReference type="AlphaFoldDB" id="A0A429Z8U1"/>
<sequence>MSIIDQKRKNEHVALAQKFYHKTQPNDFDRITLIHHSLPTVNLDQVSLQTSFAGLSFDAPFYINAMTGGSQRTKKINGDLSLIARETGLAMATGSVSSGLKNPDTVDSYQIVREHHPNGIIFANLGAEHSVENGKKAVDLLKADALQIHLNAPQELVMPEGSKQFSTWLDSIQKMVKEVGVPVIVKEVGFGMSQETIAALKSCGVTTIDVSGQGGTNFVEIENERRKLKEFHYLEDWGQSTVLSLLEASSYTTELDILASGGIQTPVQVVKSLVLGAKSCGVAGYFLHYYLKEGIEATIEEIETWKEVIKMIMTLTSSQSVADLPKASFVLDSYLVNWCQQRQLTAIPFC</sequence>
<accession>A0A429Z8U1</accession>
<comment type="caution">
    <text evidence="11">Lacks conserved residue(s) required for the propagation of feature annotation.</text>
</comment>
<dbReference type="GO" id="GO:0005737">
    <property type="term" value="C:cytoplasm"/>
    <property type="evidence" value="ECO:0007669"/>
    <property type="project" value="UniProtKB-SubCell"/>
</dbReference>
<dbReference type="Proteomes" id="UP000277864">
    <property type="component" value="Unassembled WGS sequence"/>
</dbReference>
<dbReference type="Pfam" id="PF01070">
    <property type="entry name" value="FMN_dh"/>
    <property type="match status" value="1"/>
</dbReference>
<evidence type="ECO:0000256" key="9">
    <source>
        <dbReference type="ARBA" id="ARBA00023235"/>
    </source>
</evidence>
<evidence type="ECO:0000259" key="12">
    <source>
        <dbReference type="Pfam" id="PF01070"/>
    </source>
</evidence>
<protein>
    <recommendedName>
        <fullName evidence="11">Isopentenyl-diphosphate delta-isomerase</fullName>
        <shortName evidence="11">IPP isomerase</shortName>
        <ecNumber evidence="11">5.3.3.2</ecNumber>
    </recommendedName>
    <alternativeName>
        <fullName evidence="11">Isopentenyl diphosphate:dimethylallyl diphosphate isomerase</fullName>
    </alternativeName>
    <alternativeName>
        <fullName evidence="11">Isopentenyl pyrophosphate isomerase</fullName>
    </alternativeName>
    <alternativeName>
        <fullName evidence="11">Type 2 isopentenyl diphosphate isomerase</fullName>
        <shortName evidence="11">IDI-2</shortName>
    </alternativeName>
</protein>
<comment type="cofactor">
    <cofactor evidence="1 11">
        <name>FMN</name>
        <dbReference type="ChEBI" id="CHEBI:58210"/>
    </cofactor>
</comment>
<feature type="binding site" evidence="11">
    <location>
        <position position="211"/>
    </location>
    <ligand>
        <name>FMN</name>
        <dbReference type="ChEBI" id="CHEBI:58210"/>
    </ligand>
</feature>
<evidence type="ECO:0000256" key="5">
    <source>
        <dbReference type="ARBA" id="ARBA00022723"/>
    </source>
</evidence>
<dbReference type="GO" id="GO:0070402">
    <property type="term" value="F:NADPH binding"/>
    <property type="evidence" value="ECO:0007669"/>
    <property type="project" value="UniProtKB-UniRule"/>
</dbReference>
<dbReference type="RefSeq" id="WP_125942707.1">
    <property type="nucleotide sequence ID" value="NZ_PXZH01000001.1"/>
</dbReference>
<dbReference type="GO" id="GO:0016491">
    <property type="term" value="F:oxidoreductase activity"/>
    <property type="evidence" value="ECO:0007669"/>
    <property type="project" value="InterPro"/>
</dbReference>
<dbReference type="NCBIfam" id="TIGR02151">
    <property type="entry name" value="IPP_isom_2"/>
    <property type="match status" value="1"/>
</dbReference>
<dbReference type="GO" id="GO:0000287">
    <property type="term" value="F:magnesium ion binding"/>
    <property type="evidence" value="ECO:0007669"/>
    <property type="project" value="UniProtKB-UniRule"/>
</dbReference>
<dbReference type="PANTHER" id="PTHR43665">
    <property type="entry name" value="ISOPENTENYL-DIPHOSPHATE DELTA-ISOMERASE"/>
    <property type="match status" value="1"/>
</dbReference>
<keyword evidence="14" id="KW-1185">Reference proteome</keyword>
<dbReference type="InterPro" id="IPR013785">
    <property type="entry name" value="Aldolase_TIM"/>
</dbReference>
<feature type="binding site" evidence="11">
    <location>
        <position position="155"/>
    </location>
    <ligand>
        <name>Mg(2+)</name>
        <dbReference type="ChEBI" id="CHEBI:18420"/>
    </ligand>
</feature>
<keyword evidence="6 11" id="KW-0460">Magnesium</keyword>
<keyword evidence="8 11" id="KW-0414">Isoprene biosynthesis</keyword>
<evidence type="ECO:0000256" key="11">
    <source>
        <dbReference type="HAMAP-Rule" id="MF_00354"/>
    </source>
</evidence>
<dbReference type="GO" id="GO:0008299">
    <property type="term" value="P:isoprenoid biosynthetic process"/>
    <property type="evidence" value="ECO:0007669"/>
    <property type="project" value="UniProtKB-UniRule"/>
</dbReference>
<dbReference type="PANTHER" id="PTHR43665:SF1">
    <property type="entry name" value="ISOPENTENYL-DIPHOSPHATE DELTA-ISOMERASE"/>
    <property type="match status" value="1"/>
</dbReference>
<feature type="binding site" evidence="11">
    <location>
        <position position="216"/>
    </location>
    <ligand>
        <name>FMN</name>
        <dbReference type="ChEBI" id="CHEBI:58210"/>
    </ligand>
</feature>
<proteinExistence type="inferred from homology"/>
<comment type="similarity">
    <text evidence="11">Belongs to the IPP isomerase type 2 family.</text>
</comment>
<comment type="catalytic activity">
    <reaction evidence="11">
        <text>isopentenyl diphosphate = dimethylallyl diphosphate</text>
        <dbReference type="Rhea" id="RHEA:23284"/>
        <dbReference type="ChEBI" id="CHEBI:57623"/>
        <dbReference type="ChEBI" id="CHEBI:128769"/>
        <dbReference type="EC" id="5.3.3.2"/>
    </reaction>
</comment>
<comment type="cofactor">
    <cofactor evidence="11">
        <name>NADPH</name>
        <dbReference type="ChEBI" id="CHEBI:57783"/>
    </cofactor>
</comment>
<dbReference type="GO" id="GO:0010181">
    <property type="term" value="F:FMN binding"/>
    <property type="evidence" value="ECO:0007669"/>
    <property type="project" value="UniProtKB-UniRule"/>
</dbReference>
<feature type="binding site" evidence="11">
    <location>
        <begin position="8"/>
        <end position="9"/>
    </location>
    <ligand>
        <name>substrate</name>
    </ligand>
</feature>
<name>A0A429Z8U1_9ENTE</name>
<feature type="domain" description="FMN-dependent dehydrogenase" evidence="12">
    <location>
        <begin position="162"/>
        <end position="326"/>
    </location>
</feature>
<keyword evidence="2 11" id="KW-0963">Cytoplasm</keyword>
<keyword evidence="7 11" id="KW-0521">NADP</keyword>
<feature type="binding site" evidence="11">
    <location>
        <position position="124"/>
    </location>
    <ligand>
        <name>FMN</name>
        <dbReference type="ChEBI" id="CHEBI:58210"/>
    </ligand>
</feature>